<feature type="compositionally biased region" description="Basic and acidic residues" evidence="1">
    <location>
        <begin position="109"/>
        <end position="132"/>
    </location>
</feature>
<evidence type="ECO:0000256" key="1">
    <source>
        <dbReference type="SAM" id="MobiDB-lite"/>
    </source>
</evidence>
<organism evidence="3 4">
    <name type="scientific">Cupriavidus campinensis</name>
    <dbReference type="NCBI Taxonomy" id="151783"/>
    <lineage>
        <taxon>Bacteria</taxon>
        <taxon>Pseudomonadati</taxon>
        <taxon>Pseudomonadota</taxon>
        <taxon>Betaproteobacteria</taxon>
        <taxon>Burkholderiales</taxon>
        <taxon>Burkholderiaceae</taxon>
        <taxon>Cupriavidus</taxon>
    </lineage>
</organism>
<feature type="region of interest" description="Disordered" evidence="1">
    <location>
        <begin position="47"/>
        <end position="132"/>
    </location>
</feature>
<keyword evidence="4" id="KW-1185">Reference proteome</keyword>
<comment type="caution">
    <text evidence="3">The sequence shown here is derived from an EMBL/GenBank/DDBJ whole genome shotgun (WGS) entry which is preliminary data.</text>
</comment>
<gene>
    <name evidence="3" type="ORF">FGG12_02130</name>
</gene>
<keyword evidence="2" id="KW-0732">Signal</keyword>
<reference evidence="3 4" key="1">
    <citation type="submission" date="2019-05" db="EMBL/GenBank/DDBJ databases">
        <title>Whole genome sequence analysis of Cupriavidus campinensis S14E4C strain.</title>
        <authorList>
            <person name="Abbaszade G."/>
            <person name="Szabo A."/>
            <person name="Toumi M."/>
            <person name="Toth E."/>
        </authorList>
    </citation>
    <scope>NUCLEOTIDE SEQUENCE [LARGE SCALE GENOMIC DNA]</scope>
    <source>
        <strain evidence="3 4">S14E4C</strain>
    </source>
</reference>
<accession>A0ABY3EU27</accession>
<feature type="signal peptide" evidence="2">
    <location>
        <begin position="1"/>
        <end position="39"/>
    </location>
</feature>
<evidence type="ECO:0000313" key="4">
    <source>
        <dbReference type="Proteomes" id="UP000318943"/>
    </source>
</evidence>
<evidence type="ECO:0000256" key="2">
    <source>
        <dbReference type="SAM" id="SignalP"/>
    </source>
</evidence>
<feature type="compositionally biased region" description="Basic and acidic residues" evidence="1">
    <location>
        <begin position="71"/>
        <end position="98"/>
    </location>
</feature>
<proteinExistence type="predicted"/>
<feature type="chain" id="PRO_5046839488" description="DUF4148 domain-containing protein" evidence="2">
    <location>
        <begin position="40"/>
        <end position="132"/>
    </location>
</feature>
<dbReference type="EMBL" id="VCIZ01000001">
    <property type="protein sequence ID" value="TSP14475.1"/>
    <property type="molecule type" value="Genomic_DNA"/>
</dbReference>
<dbReference type="Proteomes" id="UP000318943">
    <property type="component" value="Unassembled WGS sequence"/>
</dbReference>
<sequence>MKVKQNRHGHTLHRTACARAACHAGAAMLIVLLPALAQAQSAGMAQLLRPGQPGHASGGAPTPAVPGKPGGGERLDQREARTRAEKYRTERDMADRAGRQGPPGGHPKLSPDERKTLRKNLHDLGREMYEGG</sequence>
<name>A0ABY3EU27_9BURK</name>
<evidence type="ECO:0008006" key="5">
    <source>
        <dbReference type="Google" id="ProtNLM"/>
    </source>
</evidence>
<evidence type="ECO:0000313" key="3">
    <source>
        <dbReference type="EMBL" id="TSP14475.1"/>
    </source>
</evidence>
<protein>
    <recommendedName>
        <fullName evidence="5">DUF4148 domain-containing protein</fullName>
    </recommendedName>
</protein>